<keyword evidence="3" id="KW-1185">Reference proteome</keyword>
<evidence type="ECO:0000256" key="1">
    <source>
        <dbReference type="SAM" id="MobiDB-lite"/>
    </source>
</evidence>
<sequence>MVAQSRSDAKPVDAKGVDDGGPKGTFTVTQERSHTVAQSRGRAVPVAQTRVVIQSRSHAKPVDAKGVDEAVRKETFAVTQERSHTVEQERSHAVAQSRSRAVVCLPGRGVTRRRSTLAVWMKVVRKGTFAVAVGCPGTPVGMAAASVGAGHPLGDHPRVDFWSLRPRVGGTGRIERNAFSALHFDDHGERVPRWASTCPARRSLRSRVSGTGRIEVEWPRHVARRDRPRSGPVSLGRASDSGARQR</sequence>
<gene>
    <name evidence="2" type="ORF">KOI35_41270</name>
</gene>
<evidence type="ECO:0000313" key="3">
    <source>
        <dbReference type="Proteomes" id="UP001519654"/>
    </source>
</evidence>
<organism evidence="2 3">
    <name type="scientific">Paractinoplanes bogorensis</name>
    <dbReference type="NCBI Taxonomy" id="1610840"/>
    <lineage>
        <taxon>Bacteria</taxon>
        <taxon>Bacillati</taxon>
        <taxon>Actinomycetota</taxon>
        <taxon>Actinomycetes</taxon>
        <taxon>Micromonosporales</taxon>
        <taxon>Micromonosporaceae</taxon>
        <taxon>Paractinoplanes</taxon>
    </lineage>
</organism>
<proteinExistence type="predicted"/>
<name>A0ABS5Z2N7_9ACTN</name>
<protein>
    <submittedName>
        <fullName evidence="2">Uncharacterized protein</fullName>
    </submittedName>
</protein>
<accession>A0ABS5Z2N7</accession>
<feature type="compositionally biased region" description="Polar residues" evidence="1">
    <location>
        <begin position="26"/>
        <end position="38"/>
    </location>
</feature>
<reference evidence="2 3" key="1">
    <citation type="submission" date="2021-06" db="EMBL/GenBank/DDBJ databases">
        <title>Actinoplanes lichenicola sp. nov., and Actinoplanes ovalisporus sp. nov., isolated from lichen in Thailand.</title>
        <authorList>
            <person name="Saeng-In P."/>
            <person name="Kanchanasin P."/>
            <person name="Yuki M."/>
            <person name="Kudo T."/>
            <person name="Ohkuma M."/>
            <person name="Phongsopitanun W."/>
            <person name="Tanasupawat S."/>
        </authorList>
    </citation>
    <scope>NUCLEOTIDE SEQUENCE [LARGE SCALE GENOMIC DNA]</scope>
    <source>
        <strain evidence="2 3">NBRC 110975</strain>
    </source>
</reference>
<evidence type="ECO:0000313" key="2">
    <source>
        <dbReference type="EMBL" id="MBU2669959.1"/>
    </source>
</evidence>
<feature type="region of interest" description="Disordered" evidence="1">
    <location>
        <begin position="1"/>
        <end position="43"/>
    </location>
</feature>
<comment type="caution">
    <text evidence="2">The sequence shown here is derived from an EMBL/GenBank/DDBJ whole genome shotgun (WGS) entry which is preliminary data.</text>
</comment>
<dbReference type="Proteomes" id="UP001519654">
    <property type="component" value="Unassembled WGS sequence"/>
</dbReference>
<dbReference type="RefSeq" id="WP_215795175.1">
    <property type="nucleotide sequence ID" value="NZ_JAHKKG010000016.1"/>
</dbReference>
<dbReference type="EMBL" id="JAHKKG010000016">
    <property type="protein sequence ID" value="MBU2669959.1"/>
    <property type="molecule type" value="Genomic_DNA"/>
</dbReference>
<feature type="compositionally biased region" description="Basic and acidic residues" evidence="1">
    <location>
        <begin position="7"/>
        <end position="21"/>
    </location>
</feature>
<feature type="region of interest" description="Disordered" evidence="1">
    <location>
        <begin position="216"/>
        <end position="246"/>
    </location>
</feature>